<sequence length="243" mass="27611">MLIQKFFDFYWDKAHQNAALRECELRFRSPSGPKEMADQMIRWAKTLMKQKYAIEECIVDLLVSKAPLEYRICLKEDGQSVEKLISKLEFFSNDDVDPENEVPIVFSGPAYSKTSYQQFGTPVYNNNGSKEVELPDMAALQRQFRKMLGGNINEHDVLITLTPKKKFGQSETKNSNSDAQESVNTAKPEQSREKFHVKIPSHPPPTSNPIALIFNKHGLEPIHASDSESSSSEESEDEETPPK</sequence>
<gene>
    <name evidence="2" type="ORF">AFUS01_LOCUS21234</name>
</gene>
<comment type="caution">
    <text evidence="2">The sequence shown here is derived from an EMBL/GenBank/DDBJ whole genome shotgun (WGS) entry which is preliminary data.</text>
</comment>
<dbReference type="AlphaFoldDB" id="A0A8J2PD84"/>
<feature type="compositionally biased region" description="Basic and acidic residues" evidence="1">
    <location>
        <begin position="217"/>
        <end position="226"/>
    </location>
</feature>
<protein>
    <submittedName>
        <fullName evidence="2">Uncharacterized protein</fullName>
    </submittedName>
</protein>
<accession>A0A8J2PD84</accession>
<evidence type="ECO:0000313" key="3">
    <source>
        <dbReference type="Proteomes" id="UP000708208"/>
    </source>
</evidence>
<organism evidence="2 3">
    <name type="scientific">Allacma fusca</name>
    <dbReference type="NCBI Taxonomy" id="39272"/>
    <lineage>
        <taxon>Eukaryota</taxon>
        <taxon>Metazoa</taxon>
        <taxon>Ecdysozoa</taxon>
        <taxon>Arthropoda</taxon>
        <taxon>Hexapoda</taxon>
        <taxon>Collembola</taxon>
        <taxon>Symphypleona</taxon>
        <taxon>Sminthuridae</taxon>
        <taxon>Allacma</taxon>
    </lineage>
</organism>
<evidence type="ECO:0000256" key="1">
    <source>
        <dbReference type="SAM" id="MobiDB-lite"/>
    </source>
</evidence>
<feature type="region of interest" description="Disordered" evidence="1">
    <location>
        <begin position="166"/>
        <end position="243"/>
    </location>
</feature>
<dbReference type="Proteomes" id="UP000708208">
    <property type="component" value="Unassembled WGS sequence"/>
</dbReference>
<feature type="compositionally biased region" description="Acidic residues" evidence="1">
    <location>
        <begin position="231"/>
        <end position="243"/>
    </location>
</feature>
<name>A0A8J2PD84_9HEXA</name>
<dbReference type="EMBL" id="CAJVCH010236624">
    <property type="protein sequence ID" value="CAG7732741.1"/>
    <property type="molecule type" value="Genomic_DNA"/>
</dbReference>
<keyword evidence="3" id="KW-1185">Reference proteome</keyword>
<reference evidence="2" key="1">
    <citation type="submission" date="2021-06" db="EMBL/GenBank/DDBJ databases">
        <authorList>
            <person name="Hodson N. C."/>
            <person name="Mongue J. A."/>
            <person name="Jaron S. K."/>
        </authorList>
    </citation>
    <scope>NUCLEOTIDE SEQUENCE</scope>
</reference>
<proteinExistence type="predicted"/>
<evidence type="ECO:0000313" key="2">
    <source>
        <dbReference type="EMBL" id="CAG7732741.1"/>
    </source>
</evidence>
<feature type="compositionally biased region" description="Polar residues" evidence="1">
    <location>
        <begin position="169"/>
        <end position="188"/>
    </location>
</feature>